<evidence type="ECO:0000313" key="1">
    <source>
        <dbReference type="EMBL" id="KAK7504854.1"/>
    </source>
</evidence>
<gene>
    <name evidence="1" type="ORF">BaRGS_00003882</name>
</gene>
<name>A0ABD0LZF6_9CAEN</name>
<proteinExistence type="predicted"/>
<dbReference type="AlphaFoldDB" id="A0ABD0LZF6"/>
<comment type="caution">
    <text evidence="1">The sequence shown here is derived from an EMBL/GenBank/DDBJ whole genome shotgun (WGS) entry which is preliminary data.</text>
</comment>
<dbReference type="EMBL" id="JACVVK020000013">
    <property type="protein sequence ID" value="KAK7504854.1"/>
    <property type="molecule type" value="Genomic_DNA"/>
</dbReference>
<organism evidence="1 2">
    <name type="scientific">Batillaria attramentaria</name>
    <dbReference type="NCBI Taxonomy" id="370345"/>
    <lineage>
        <taxon>Eukaryota</taxon>
        <taxon>Metazoa</taxon>
        <taxon>Spiralia</taxon>
        <taxon>Lophotrochozoa</taxon>
        <taxon>Mollusca</taxon>
        <taxon>Gastropoda</taxon>
        <taxon>Caenogastropoda</taxon>
        <taxon>Sorbeoconcha</taxon>
        <taxon>Cerithioidea</taxon>
        <taxon>Batillariidae</taxon>
        <taxon>Batillaria</taxon>
    </lineage>
</organism>
<keyword evidence="2" id="KW-1185">Reference proteome</keyword>
<reference evidence="1 2" key="1">
    <citation type="journal article" date="2023" name="Sci. Data">
        <title>Genome assembly of the Korean intertidal mud-creeper Batillaria attramentaria.</title>
        <authorList>
            <person name="Patra A.K."/>
            <person name="Ho P.T."/>
            <person name="Jun S."/>
            <person name="Lee S.J."/>
            <person name="Kim Y."/>
            <person name="Won Y.J."/>
        </authorList>
    </citation>
    <scope>NUCLEOTIDE SEQUENCE [LARGE SCALE GENOMIC DNA]</scope>
    <source>
        <strain evidence="1">Wonlab-2016</strain>
    </source>
</reference>
<evidence type="ECO:0000313" key="2">
    <source>
        <dbReference type="Proteomes" id="UP001519460"/>
    </source>
</evidence>
<accession>A0ABD0LZF6</accession>
<sequence length="118" mass="13220">MLGTLFLKETLAPETEEASEWISVLHYPSPGNTRLGSGRAPLVCKCQRLGRLKTLCAETLFNYAITMNAVSEVRDVPPSKPRPQLLFSEIRGTFGDRRPSENVLDNCPIWCGMLRAHF</sequence>
<dbReference type="Proteomes" id="UP001519460">
    <property type="component" value="Unassembled WGS sequence"/>
</dbReference>
<protein>
    <submittedName>
        <fullName evidence="1">Uncharacterized protein</fullName>
    </submittedName>
</protein>